<dbReference type="EMBL" id="CM042014">
    <property type="protein sequence ID" value="KAI3723454.1"/>
    <property type="molecule type" value="Genomic_DNA"/>
</dbReference>
<proteinExistence type="predicted"/>
<reference evidence="2" key="1">
    <citation type="journal article" date="2022" name="Mol. Ecol. Resour.">
        <title>The genomes of chicory, endive, great burdock and yacon provide insights into Asteraceae palaeo-polyploidization history and plant inulin production.</title>
        <authorList>
            <person name="Fan W."/>
            <person name="Wang S."/>
            <person name="Wang H."/>
            <person name="Wang A."/>
            <person name="Jiang F."/>
            <person name="Liu H."/>
            <person name="Zhao H."/>
            <person name="Xu D."/>
            <person name="Zhang Y."/>
        </authorList>
    </citation>
    <scope>NUCLEOTIDE SEQUENCE [LARGE SCALE GENOMIC DNA]</scope>
    <source>
        <strain evidence="2">cv. Punajuju</strain>
    </source>
</reference>
<evidence type="ECO:0000313" key="2">
    <source>
        <dbReference type="Proteomes" id="UP001055811"/>
    </source>
</evidence>
<comment type="caution">
    <text evidence="1">The sequence shown here is derived from an EMBL/GenBank/DDBJ whole genome shotgun (WGS) entry which is preliminary data.</text>
</comment>
<name>A0ACB9BN59_CICIN</name>
<reference evidence="1 2" key="2">
    <citation type="journal article" date="2022" name="Mol. Ecol. Resour.">
        <title>The genomes of chicory, endive, great burdock and yacon provide insights into Asteraceae paleo-polyploidization history and plant inulin production.</title>
        <authorList>
            <person name="Fan W."/>
            <person name="Wang S."/>
            <person name="Wang H."/>
            <person name="Wang A."/>
            <person name="Jiang F."/>
            <person name="Liu H."/>
            <person name="Zhao H."/>
            <person name="Xu D."/>
            <person name="Zhang Y."/>
        </authorList>
    </citation>
    <scope>NUCLEOTIDE SEQUENCE [LARGE SCALE GENOMIC DNA]</scope>
    <source>
        <strain evidence="2">cv. Punajuju</strain>
        <tissue evidence="1">Leaves</tissue>
    </source>
</reference>
<organism evidence="1 2">
    <name type="scientific">Cichorium intybus</name>
    <name type="common">Chicory</name>
    <dbReference type="NCBI Taxonomy" id="13427"/>
    <lineage>
        <taxon>Eukaryota</taxon>
        <taxon>Viridiplantae</taxon>
        <taxon>Streptophyta</taxon>
        <taxon>Embryophyta</taxon>
        <taxon>Tracheophyta</taxon>
        <taxon>Spermatophyta</taxon>
        <taxon>Magnoliopsida</taxon>
        <taxon>eudicotyledons</taxon>
        <taxon>Gunneridae</taxon>
        <taxon>Pentapetalae</taxon>
        <taxon>asterids</taxon>
        <taxon>campanulids</taxon>
        <taxon>Asterales</taxon>
        <taxon>Asteraceae</taxon>
        <taxon>Cichorioideae</taxon>
        <taxon>Cichorieae</taxon>
        <taxon>Cichoriinae</taxon>
        <taxon>Cichorium</taxon>
    </lineage>
</organism>
<protein>
    <submittedName>
        <fullName evidence="1">Uncharacterized protein</fullName>
    </submittedName>
</protein>
<evidence type="ECO:0000313" key="1">
    <source>
        <dbReference type="EMBL" id="KAI3723454.1"/>
    </source>
</evidence>
<keyword evidence="2" id="KW-1185">Reference proteome</keyword>
<accession>A0ACB9BN59</accession>
<sequence>MQTLSKAGEEPKLLRRQVRLRKEAKMAGQNDDFCNMYRRRNWEFKRAEIGQRDTGGVEVNERWLKPSKPLPIFPSVGRRRRSIWRWWSEMEVEGGSGGGEDGSGMEER</sequence>
<gene>
    <name evidence="1" type="ORF">L2E82_35044</name>
</gene>
<dbReference type="Proteomes" id="UP001055811">
    <property type="component" value="Linkage Group LG06"/>
</dbReference>